<comment type="caution">
    <text evidence="1">The sequence shown here is derived from an EMBL/GenBank/DDBJ whole genome shotgun (WGS) entry which is preliminary data.</text>
</comment>
<dbReference type="EMBL" id="JACJSV010000022">
    <property type="protein sequence ID" value="MBD2600464.1"/>
    <property type="molecule type" value="Genomic_DNA"/>
</dbReference>
<proteinExistence type="predicted"/>
<name>A0ABR8GBC9_MICVR</name>
<dbReference type="RefSeq" id="WP_002738566.1">
    <property type="nucleotide sequence ID" value="NZ_JACJSV010000022.1"/>
</dbReference>
<reference evidence="1 2" key="1">
    <citation type="journal article" date="2020" name="ISME J.">
        <title>Comparative genomics reveals insights into cyanobacterial evolution and habitat adaptation.</title>
        <authorList>
            <person name="Chen M.Y."/>
            <person name="Teng W.K."/>
            <person name="Zhao L."/>
            <person name="Hu C.X."/>
            <person name="Zhou Y.K."/>
            <person name="Han B.P."/>
            <person name="Song L.R."/>
            <person name="Shu W.S."/>
        </authorList>
    </citation>
    <scope>NUCLEOTIDE SEQUENCE [LARGE SCALE GENOMIC DNA]</scope>
    <source>
        <strain evidence="1 2">FACHB-1342</strain>
    </source>
</reference>
<evidence type="ECO:0000313" key="2">
    <source>
        <dbReference type="Proteomes" id="UP000648873"/>
    </source>
</evidence>
<sequence length="172" mass="19701">MEELFAALLEVIVEGDLIAEAALFISEDILSEVAFSMEMLGEVYSTMVESLSVFKEWMVTTFELTEDVVNAMLGLQIMYNMIYTHYQQVAKSGRCISVSVALEDIEATLKKNFIQMIELARKQIAQPNFSKLPADIQKRIRDIEHQAPMQYWLSVKIDIMHSLMKLPIYSHS</sequence>
<organism evidence="1 2">
    <name type="scientific">Microcystis viridis FACHB-1342</name>
    <dbReference type="NCBI Taxonomy" id="2692900"/>
    <lineage>
        <taxon>Bacteria</taxon>
        <taxon>Bacillati</taxon>
        <taxon>Cyanobacteriota</taxon>
        <taxon>Cyanophyceae</taxon>
        <taxon>Oscillatoriophycideae</taxon>
        <taxon>Chroococcales</taxon>
        <taxon>Microcystaceae</taxon>
        <taxon>Microcystis</taxon>
    </lineage>
</organism>
<keyword evidence="2" id="KW-1185">Reference proteome</keyword>
<evidence type="ECO:0000313" key="1">
    <source>
        <dbReference type="EMBL" id="MBD2600464.1"/>
    </source>
</evidence>
<accession>A0ABR8GBC9</accession>
<gene>
    <name evidence="1" type="ORF">H6G40_09440</name>
</gene>
<protein>
    <submittedName>
        <fullName evidence="1">Uncharacterized protein</fullName>
    </submittedName>
</protein>
<dbReference type="Proteomes" id="UP000648873">
    <property type="component" value="Unassembled WGS sequence"/>
</dbReference>